<name>A0AAE0UDG9_SORBR</name>
<dbReference type="InterPro" id="IPR003892">
    <property type="entry name" value="CUE"/>
</dbReference>
<dbReference type="PANTHER" id="PTHR31212:SF4">
    <property type="entry name" value="ALPHA-KETOGLUTARATE-DEPENDENT DIOXYGENASE ALKB HOMOLOG 3"/>
    <property type="match status" value="1"/>
</dbReference>
<dbReference type="InterPro" id="IPR010666">
    <property type="entry name" value="Znf_GRF"/>
</dbReference>
<evidence type="ECO:0000256" key="2">
    <source>
        <dbReference type="ARBA" id="ARBA00022771"/>
    </source>
</evidence>
<keyword evidence="3" id="KW-0862">Zinc</keyword>
<dbReference type="InterPro" id="IPR037151">
    <property type="entry name" value="AlkB-like_sf"/>
</dbReference>
<evidence type="ECO:0000256" key="1">
    <source>
        <dbReference type="ARBA" id="ARBA00022723"/>
    </source>
</evidence>
<organism evidence="8 9">
    <name type="scientific">Sordaria brevicollis</name>
    <dbReference type="NCBI Taxonomy" id="83679"/>
    <lineage>
        <taxon>Eukaryota</taxon>
        <taxon>Fungi</taxon>
        <taxon>Dikarya</taxon>
        <taxon>Ascomycota</taxon>
        <taxon>Pezizomycotina</taxon>
        <taxon>Sordariomycetes</taxon>
        <taxon>Sordariomycetidae</taxon>
        <taxon>Sordariales</taxon>
        <taxon>Sordariaceae</taxon>
        <taxon>Sordaria</taxon>
    </lineage>
</organism>
<dbReference type="InterPro" id="IPR032854">
    <property type="entry name" value="ALKBH3"/>
</dbReference>
<evidence type="ECO:0000259" key="5">
    <source>
        <dbReference type="PROSITE" id="PS51140"/>
    </source>
</evidence>
<dbReference type="GO" id="GO:0008270">
    <property type="term" value="F:zinc ion binding"/>
    <property type="evidence" value="ECO:0007669"/>
    <property type="project" value="UniProtKB-KW"/>
</dbReference>
<dbReference type="GO" id="GO:0006307">
    <property type="term" value="P:DNA alkylation repair"/>
    <property type="evidence" value="ECO:0007669"/>
    <property type="project" value="InterPro"/>
</dbReference>
<dbReference type="CDD" id="cd14279">
    <property type="entry name" value="CUE"/>
    <property type="match status" value="1"/>
</dbReference>
<dbReference type="Pfam" id="PF06839">
    <property type="entry name" value="Zn_ribbon_GRF"/>
    <property type="match status" value="1"/>
</dbReference>
<accession>A0AAE0UDG9</accession>
<keyword evidence="2 4" id="KW-0863">Zinc-finger</keyword>
<dbReference type="PROSITE" id="PS51471">
    <property type="entry name" value="FE2OG_OXY"/>
    <property type="match status" value="1"/>
</dbReference>
<dbReference type="GO" id="GO:0051213">
    <property type="term" value="F:dioxygenase activity"/>
    <property type="evidence" value="ECO:0007669"/>
    <property type="project" value="InterPro"/>
</dbReference>
<dbReference type="Pfam" id="PF13532">
    <property type="entry name" value="2OG-FeII_Oxy_2"/>
    <property type="match status" value="1"/>
</dbReference>
<dbReference type="PROSITE" id="PS51140">
    <property type="entry name" value="CUE"/>
    <property type="match status" value="1"/>
</dbReference>
<evidence type="ECO:0000259" key="7">
    <source>
        <dbReference type="PROSITE" id="PS51999"/>
    </source>
</evidence>
<reference evidence="8" key="2">
    <citation type="submission" date="2023-07" db="EMBL/GenBank/DDBJ databases">
        <authorList>
            <consortium name="Lawrence Berkeley National Laboratory"/>
            <person name="Haridas S."/>
            <person name="Hensen N."/>
            <person name="Bonometti L."/>
            <person name="Westerberg I."/>
            <person name="Brannstrom I.O."/>
            <person name="Guillou S."/>
            <person name="Cros-Aarteil S."/>
            <person name="Calhoun S."/>
            <person name="Kuo A."/>
            <person name="Mondo S."/>
            <person name="Pangilinan J."/>
            <person name="Riley R."/>
            <person name="LaButti K."/>
            <person name="Andreopoulos B."/>
            <person name="Lipzen A."/>
            <person name="Chen C."/>
            <person name="Yanf M."/>
            <person name="Daum C."/>
            <person name="Ng V."/>
            <person name="Clum A."/>
            <person name="Steindorff A."/>
            <person name="Ohm R."/>
            <person name="Martin F."/>
            <person name="Silar P."/>
            <person name="Natvig D."/>
            <person name="Lalanne C."/>
            <person name="Gautier V."/>
            <person name="Ament-velasquez S.L."/>
            <person name="Kruys A."/>
            <person name="Hutchinson M.I."/>
            <person name="Powell A.J."/>
            <person name="Barry K."/>
            <person name="Miller A.N."/>
            <person name="Grigoriev I.V."/>
            <person name="Debuchy R."/>
            <person name="Gladieux P."/>
            <person name="Thoren M.H."/>
            <person name="Johannesson H."/>
        </authorList>
    </citation>
    <scope>NUCLEOTIDE SEQUENCE</scope>
    <source>
        <strain evidence="8">FGSC 1904</strain>
    </source>
</reference>
<dbReference type="SUPFAM" id="SSF51197">
    <property type="entry name" value="Clavaminate synthase-like"/>
    <property type="match status" value="1"/>
</dbReference>
<feature type="domain" description="Fe2OG dioxygenase" evidence="6">
    <location>
        <begin position="275"/>
        <end position="391"/>
    </location>
</feature>
<feature type="domain" description="GRF-type" evidence="7">
    <location>
        <begin position="402"/>
        <end position="447"/>
    </location>
</feature>
<feature type="domain" description="CUE" evidence="5">
    <location>
        <begin position="48"/>
        <end position="90"/>
    </location>
</feature>
<dbReference type="Pfam" id="PF02845">
    <property type="entry name" value="CUE"/>
    <property type="match status" value="1"/>
</dbReference>
<evidence type="ECO:0008006" key="10">
    <source>
        <dbReference type="Google" id="ProtNLM"/>
    </source>
</evidence>
<dbReference type="AlphaFoldDB" id="A0AAE0UDG9"/>
<evidence type="ECO:0000256" key="3">
    <source>
        <dbReference type="ARBA" id="ARBA00022833"/>
    </source>
</evidence>
<dbReference type="Gene3D" id="2.60.120.590">
    <property type="entry name" value="Alpha-ketoglutarate-dependent dioxygenase AlkB-like"/>
    <property type="match status" value="1"/>
</dbReference>
<evidence type="ECO:0000313" key="8">
    <source>
        <dbReference type="EMBL" id="KAK3400161.1"/>
    </source>
</evidence>
<evidence type="ECO:0000259" key="6">
    <source>
        <dbReference type="PROSITE" id="PS51471"/>
    </source>
</evidence>
<proteinExistence type="predicted"/>
<dbReference type="InterPro" id="IPR027450">
    <property type="entry name" value="AlkB-like"/>
</dbReference>
<dbReference type="PANTHER" id="PTHR31212">
    <property type="entry name" value="ALPHA-KETOGLUTARATE-DEPENDENT DIOXYGENASE ALKB HOMOLOG 3"/>
    <property type="match status" value="1"/>
</dbReference>
<dbReference type="InterPro" id="IPR005123">
    <property type="entry name" value="Oxoglu/Fe-dep_dioxygenase_dom"/>
</dbReference>
<keyword evidence="1" id="KW-0479">Metal-binding</keyword>
<sequence>MDRFVTRGKRKADSSLDENIVTTAQPQQSPVNVPNKGIEYLLDSDGDSTDTKLAMLASLHPDFDHDTLLDFLIAHDGSVEAATEALKGAVPSAGTGTVAKKKVSGITSQASLRSFAVPSAITAEGSSTTNTKKPKLLSRKGATLHLYDPSDISAHTPCTVIHNFLPADVANALLVELLAEAKTFGKTTFKLFDNVVSSPHTSGFFVGSDYELAEQKSAYFYNGARLSDIRRLTPQLEKVRPLVQAAVNEEIQTRIRTHPLYNGQKLKYQSPEPWSPNAAFVNLYDGPEQNVGWHSDQLTYLGPRAVIGSLSLGVAREFRVRRILPRDSDNKEVKEDLNEGQISIHLPHNSLLVMHADMQEGWKHCVTPAQAIDPHPIAGRRRINVTYRDYRPEFHPRYTPRCACGIPTVLRVVQKKRENWGRYFWMCHAGNVPGKEACSFFQWAEFDEDGRPLWNTKKEKARATPTATDMGTGDCTLITAPAAGLDVDHVRQVEGQQSPK</sequence>
<dbReference type="FunFam" id="2.60.120.590:FF:000010">
    <property type="entry name" value="GRF zinc finger domain protein"/>
    <property type="match status" value="1"/>
</dbReference>
<protein>
    <recommendedName>
        <fullName evidence="10">Fe2OG dioxygenase domain-containing protein</fullName>
    </recommendedName>
</protein>
<reference evidence="8" key="1">
    <citation type="journal article" date="2023" name="Mol. Phylogenet. Evol.">
        <title>Genome-scale phylogeny and comparative genomics of the fungal order Sordariales.</title>
        <authorList>
            <person name="Hensen N."/>
            <person name="Bonometti L."/>
            <person name="Westerberg I."/>
            <person name="Brannstrom I.O."/>
            <person name="Guillou S."/>
            <person name="Cros-Aarteil S."/>
            <person name="Calhoun S."/>
            <person name="Haridas S."/>
            <person name="Kuo A."/>
            <person name="Mondo S."/>
            <person name="Pangilinan J."/>
            <person name="Riley R."/>
            <person name="LaButti K."/>
            <person name="Andreopoulos B."/>
            <person name="Lipzen A."/>
            <person name="Chen C."/>
            <person name="Yan M."/>
            <person name="Daum C."/>
            <person name="Ng V."/>
            <person name="Clum A."/>
            <person name="Steindorff A."/>
            <person name="Ohm R.A."/>
            <person name="Martin F."/>
            <person name="Silar P."/>
            <person name="Natvig D.O."/>
            <person name="Lalanne C."/>
            <person name="Gautier V."/>
            <person name="Ament-Velasquez S.L."/>
            <person name="Kruys A."/>
            <person name="Hutchinson M.I."/>
            <person name="Powell A.J."/>
            <person name="Barry K."/>
            <person name="Miller A.N."/>
            <person name="Grigoriev I.V."/>
            <person name="Debuchy R."/>
            <person name="Gladieux P."/>
            <person name="Hiltunen Thoren M."/>
            <person name="Johannesson H."/>
        </authorList>
    </citation>
    <scope>NUCLEOTIDE SEQUENCE</scope>
    <source>
        <strain evidence="8">FGSC 1904</strain>
    </source>
</reference>
<keyword evidence="9" id="KW-1185">Reference proteome</keyword>
<evidence type="ECO:0000313" key="9">
    <source>
        <dbReference type="Proteomes" id="UP001281003"/>
    </source>
</evidence>
<dbReference type="GO" id="GO:0043130">
    <property type="term" value="F:ubiquitin binding"/>
    <property type="evidence" value="ECO:0007669"/>
    <property type="project" value="InterPro"/>
</dbReference>
<dbReference type="Proteomes" id="UP001281003">
    <property type="component" value="Unassembled WGS sequence"/>
</dbReference>
<gene>
    <name evidence="8" type="ORF">B0T20DRAFT_178775</name>
</gene>
<evidence type="ECO:0000256" key="4">
    <source>
        <dbReference type="PROSITE-ProRule" id="PRU01343"/>
    </source>
</evidence>
<dbReference type="EMBL" id="JAUTDP010000004">
    <property type="protein sequence ID" value="KAK3400161.1"/>
    <property type="molecule type" value="Genomic_DNA"/>
</dbReference>
<comment type="caution">
    <text evidence="8">The sequence shown here is derived from an EMBL/GenBank/DDBJ whole genome shotgun (WGS) entry which is preliminary data.</text>
</comment>
<dbReference type="PROSITE" id="PS51999">
    <property type="entry name" value="ZF_GRF"/>
    <property type="match status" value="1"/>
</dbReference>